<feature type="domain" description="Ice-binding protein C-terminal" evidence="2">
    <location>
        <begin position="253"/>
        <end position="273"/>
    </location>
</feature>
<dbReference type="NCBIfam" id="TIGR02595">
    <property type="entry name" value="PEP_CTERM"/>
    <property type="match status" value="1"/>
</dbReference>
<dbReference type="InterPro" id="IPR013424">
    <property type="entry name" value="Ice-binding_C"/>
</dbReference>
<keyword evidence="4" id="KW-1185">Reference proteome</keyword>
<keyword evidence="1" id="KW-0732">Signal</keyword>
<feature type="chain" id="PRO_5023007164" description="Ice-binding protein C-terminal domain-containing protein" evidence="1">
    <location>
        <begin position="22"/>
        <end position="274"/>
    </location>
</feature>
<comment type="caution">
    <text evidence="3">The sequence shown here is derived from an EMBL/GenBank/DDBJ whole genome shotgun (WGS) entry which is preliminary data.</text>
</comment>
<evidence type="ECO:0000259" key="2">
    <source>
        <dbReference type="Pfam" id="PF07589"/>
    </source>
</evidence>
<evidence type="ECO:0000313" key="4">
    <source>
        <dbReference type="Proteomes" id="UP000318995"/>
    </source>
</evidence>
<dbReference type="Pfam" id="PF07589">
    <property type="entry name" value="PEP-CTERM"/>
    <property type="match status" value="1"/>
</dbReference>
<dbReference type="OrthoDB" id="272887at2"/>
<protein>
    <recommendedName>
        <fullName evidence="2">Ice-binding protein C-terminal domain-containing protein</fullName>
    </recommendedName>
</protein>
<name>A0A5C5WCV4_9BACT</name>
<dbReference type="Proteomes" id="UP000318995">
    <property type="component" value="Unassembled WGS sequence"/>
</dbReference>
<feature type="signal peptide" evidence="1">
    <location>
        <begin position="1"/>
        <end position="21"/>
    </location>
</feature>
<sequence precursor="true">MTIRYLAAVLTTLASSFLVSASAGTIAYPGPAVGPGGASGWQGATAWYLSVEETNTLGGGGAAVPLHNTPDVALDSIDFNPTGFQARSETPGTTNTTTQLNFNVAAQPGRVIESFRFAQAGDTTIVGGPSTDDNRTSVVATLMIEVLEINGVAPPVAISFQKALTYNPSAGDFLLNTDSGGGVFYQASWSGMASIDVATELVLAGYSAQATLVAVTVDTTLSASTVGGNSAFIKLKDADGLVTTDLLITTNNVPEPSALGLLTLGLLTAARRRG</sequence>
<proteinExistence type="predicted"/>
<accession>A0A5C5WCV4</accession>
<organism evidence="3 4">
    <name type="scientific">Botrimarina hoheduenensis</name>
    <dbReference type="NCBI Taxonomy" id="2528000"/>
    <lineage>
        <taxon>Bacteria</taxon>
        <taxon>Pseudomonadati</taxon>
        <taxon>Planctomycetota</taxon>
        <taxon>Planctomycetia</taxon>
        <taxon>Pirellulales</taxon>
        <taxon>Lacipirellulaceae</taxon>
        <taxon>Botrimarina</taxon>
    </lineage>
</organism>
<dbReference type="RefSeq" id="WP_146571056.1">
    <property type="nucleotide sequence ID" value="NZ_SJPH01000001.1"/>
</dbReference>
<dbReference type="EMBL" id="SJPH01000001">
    <property type="protein sequence ID" value="TWT48758.1"/>
    <property type="molecule type" value="Genomic_DNA"/>
</dbReference>
<evidence type="ECO:0000313" key="3">
    <source>
        <dbReference type="EMBL" id="TWT48758.1"/>
    </source>
</evidence>
<gene>
    <name evidence="3" type="ORF">Pla111_05330</name>
</gene>
<reference evidence="3 4" key="1">
    <citation type="submission" date="2019-02" db="EMBL/GenBank/DDBJ databases">
        <title>Deep-cultivation of Planctomycetes and their phenomic and genomic characterization uncovers novel biology.</title>
        <authorList>
            <person name="Wiegand S."/>
            <person name="Jogler M."/>
            <person name="Boedeker C."/>
            <person name="Pinto D."/>
            <person name="Vollmers J."/>
            <person name="Rivas-Marin E."/>
            <person name="Kohn T."/>
            <person name="Peeters S.H."/>
            <person name="Heuer A."/>
            <person name="Rast P."/>
            <person name="Oberbeckmann S."/>
            <person name="Bunk B."/>
            <person name="Jeske O."/>
            <person name="Meyerdierks A."/>
            <person name="Storesund J.E."/>
            <person name="Kallscheuer N."/>
            <person name="Luecker S."/>
            <person name="Lage O.M."/>
            <person name="Pohl T."/>
            <person name="Merkel B.J."/>
            <person name="Hornburger P."/>
            <person name="Mueller R.-W."/>
            <person name="Bruemmer F."/>
            <person name="Labrenz M."/>
            <person name="Spormann A.M."/>
            <person name="Op Den Camp H."/>
            <person name="Overmann J."/>
            <person name="Amann R."/>
            <person name="Jetten M.S.M."/>
            <person name="Mascher T."/>
            <person name="Medema M.H."/>
            <person name="Devos D.P."/>
            <person name="Kaster A.-K."/>
            <person name="Ovreas L."/>
            <person name="Rohde M."/>
            <person name="Galperin M.Y."/>
            <person name="Jogler C."/>
        </authorList>
    </citation>
    <scope>NUCLEOTIDE SEQUENCE [LARGE SCALE GENOMIC DNA]</scope>
    <source>
        <strain evidence="3 4">Pla111</strain>
    </source>
</reference>
<dbReference type="AlphaFoldDB" id="A0A5C5WCV4"/>
<evidence type="ECO:0000256" key="1">
    <source>
        <dbReference type="SAM" id="SignalP"/>
    </source>
</evidence>